<dbReference type="RefSeq" id="WP_382355454.1">
    <property type="nucleotide sequence ID" value="NZ_JBHSMC010000042.1"/>
</dbReference>
<proteinExistence type="inferred from homology"/>
<name>A0ABW0LLV2_9BACI</name>
<comment type="caution">
    <text evidence="2">The sequence shown here is derived from an EMBL/GenBank/DDBJ whole genome shotgun (WGS) entry which is preliminary data.</text>
</comment>
<keyword evidence="3" id="KW-1185">Reference proteome</keyword>
<gene>
    <name evidence="2" type="ORF">ACFPM4_19215</name>
</gene>
<dbReference type="InterPro" id="IPR009507">
    <property type="entry name" value="UPF0435"/>
</dbReference>
<evidence type="ECO:0000313" key="3">
    <source>
        <dbReference type="Proteomes" id="UP001596147"/>
    </source>
</evidence>
<reference evidence="3" key="1">
    <citation type="journal article" date="2019" name="Int. J. Syst. Evol. Microbiol.">
        <title>The Global Catalogue of Microorganisms (GCM) 10K type strain sequencing project: providing services to taxonomists for standard genome sequencing and annotation.</title>
        <authorList>
            <consortium name="The Broad Institute Genomics Platform"/>
            <consortium name="The Broad Institute Genome Sequencing Center for Infectious Disease"/>
            <person name="Wu L."/>
            <person name="Ma J."/>
        </authorList>
    </citation>
    <scope>NUCLEOTIDE SEQUENCE [LARGE SCALE GENOMIC DNA]</scope>
    <source>
        <strain evidence="3">CGMCC 1.12237</strain>
    </source>
</reference>
<dbReference type="EMBL" id="JBHSMC010000042">
    <property type="protein sequence ID" value="MFC5466858.1"/>
    <property type="molecule type" value="Genomic_DNA"/>
</dbReference>
<accession>A0ABW0LLV2</accession>
<protein>
    <recommendedName>
        <fullName evidence="1">UPF0435 protein ACFPM4_19215</fullName>
    </recommendedName>
</protein>
<organism evidence="2 3">
    <name type="scientific">Lederbergia graminis</name>
    <dbReference type="NCBI Taxonomy" id="735518"/>
    <lineage>
        <taxon>Bacteria</taxon>
        <taxon>Bacillati</taxon>
        <taxon>Bacillota</taxon>
        <taxon>Bacilli</taxon>
        <taxon>Bacillales</taxon>
        <taxon>Bacillaceae</taxon>
        <taxon>Lederbergia</taxon>
    </lineage>
</organism>
<comment type="similarity">
    <text evidence="1">Belongs to the UPF0435 family.</text>
</comment>
<evidence type="ECO:0000313" key="2">
    <source>
        <dbReference type="EMBL" id="MFC5466858.1"/>
    </source>
</evidence>
<evidence type="ECO:0000256" key="1">
    <source>
        <dbReference type="HAMAP-Rule" id="MF_00829"/>
    </source>
</evidence>
<sequence length="75" mass="8670">MDLSVNTQENIDFMVNEIVSKLKMVNIGALQLQSLDDDLYEELCEIYEMVMKKNNFSPNEMQALAEELGRLRKNA</sequence>
<dbReference type="Proteomes" id="UP001596147">
    <property type="component" value="Unassembled WGS sequence"/>
</dbReference>
<dbReference type="HAMAP" id="MF_00829">
    <property type="entry name" value="UPF0435"/>
    <property type="match status" value="1"/>
</dbReference>
<dbReference type="Pfam" id="PF06569">
    <property type="entry name" value="DUF1128"/>
    <property type="match status" value="1"/>
</dbReference>